<sequence length="173" mass="18582">EDDTKLRVPHHPGIPVGHDDPVGRHRARDVHGVSQHLPRSPSVAQPHDGVHGRQQSGRLLPALGVPLLAHRDRGSDPELAREGGSLLDLVQPAHDHVRGPGFDGLLLAPEHDHVRGGNRRALGCLSQASRPRVPDVALVEARVQRGGFRVDLRGLPEVLPAMAPVPVHVSRGV</sequence>
<organism evidence="2">
    <name type="scientific">uncultured Rubrobacteraceae bacterium</name>
    <dbReference type="NCBI Taxonomy" id="349277"/>
    <lineage>
        <taxon>Bacteria</taxon>
        <taxon>Bacillati</taxon>
        <taxon>Actinomycetota</taxon>
        <taxon>Rubrobacteria</taxon>
        <taxon>Rubrobacterales</taxon>
        <taxon>Rubrobacteraceae</taxon>
        <taxon>environmental samples</taxon>
    </lineage>
</organism>
<name>A0A6J4Q7P4_9ACTN</name>
<feature type="region of interest" description="Disordered" evidence="1">
    <location>
        <begin position="1"/>
        <end position="54"/>
    </location>
</feature>
<proteinExistence type="predicted"/>
<dbReference type="AlphaFoldDB" id="A0A6J4Q7P4"/>
<evidence type="ECO:0000313" key="2">
    <source>
        <dbReference type="EMBL" id="CAA9435239.1"/>
    </source>
</evidence>
<feature type="non-terminal residue" evidence="2">
    <location>
        <position position="173"/>
    </location>
</feature>
<feature type="non-terminal residue" evidence="2">
    <location>
        <position position="1"/>
    </location>
</feature>
<evidence type="ECO:0000256" key="1">
    <source>
        <dbReference type="SAM" id="MobiDB-lite"/>
    </source>
</evidence>
<reference evidence="2" key="1">
    <citation type="submission" date="2020-02" db="EMBL/GenBank/DDBJ databases">
        <authorList>
            <person name="Meier V. D."/>
        </authorList>
    </citation>
    <scope>NUCLEOTIDE SEQUENCE</scope>
    <source>
        <strain evidence="2">AVDCRST_MAG78</strain>
    </source>
</reference>
<accession>A0A6J4Q7P4</accession>
<dbReference type="EMBL" id="CADCVB010000134">
    <property type="protein sequence ID" value="CAA9435239.1"/>
    <property type="molecule type" value="Genomic_DNA"/>
</dbReference>
<gene>
    <name evidence="2" type="ORF">AVDCRST_MAG78-1982</name>
</gene>
<protein>
    <submittedName>
        <fullName evidence="2">Uncharacterized protein</fullName>
    </submittedName>
</protein>